<gene>
    <name evidence="2" type="ORF">BXY53_0047</name>
</gene>
<protein>
    <submittedName>
        <fullName evidence="2">Uncharacterized protein</fullName>
    </submittedName>
</protein>
<keyword evidence="1" id="KW-1133">Transmembrane helix</keyword>
<feature type="transmembrane region" description="Helical" evidence="1">
    <location>
        <begin position="372"/>
        <end position="395"/>
    </location>
</feature>
<keyword evidence="3" id="KW-1185">Reference proteome</keyword>
<dbReference type="Proteomes" id="UP000266273">
    <property type="component" value="Unassembled WGS sequence"/>
</dbReference>
<reference evidence="2 3" key="1">
    <citation type="submission" date="2018-08" db="EMBL/GenBank/DDBJ databases">
        <title>Genomic Encyclopedia of Archaeal and Bacterial Type Strains, Phase II (KMG-II): from individual species to whole genera.</title>
        <authorList>
            <person name="Goeker M."/>
        </authorList>
    </citation>
    <scope>NUCLEOTIDE SEQUENCE [LARGE SCALE GENOMIC DNA]</scope>
    <source>
        <strain evidence="2 3">DSM 5002</strain>
    </source>
</reference>
<feature type="transmembrane region" description="Helical" evidence="1">
    <location>
        <begin position="306"/>
        <end position="326"/>
    </location>
</feature>
<comment type="caution">
    <text evidence="2">The sequence shown here is derived from an EMBL/GenBank/DDBJ whole genome shotgun (WGS) entry which is preliminary data.</text>
</comment>
<accession>A0A397Q636</accession>
<proteinExistence type="predicted"/>
<evidence type="ECO:0000313" key="3">
    <source>
        <dbReference type="Proteomes" id="UP000266273"/>
    </source>
</evidence>
<feature type="transmembrane region" description="Helical" evidence="1">
    <location>
        <begin position="333"/>
        <end position="352"/>
    </location>
</feature>
<dbReference type="AlphaFoldDB" id="A0A397Q636"/>
<name>A0A397Q636_9HYPH</name>
<evidence type="ECO:0000256" key="1">
    <source>
        <dbReference type="SAM" id="Phobius"/>
    </source>
</evidence>
<dbReference type="EMBL" id="QXDF01000001">
    <property type="protein sequence ID" value="RIA54997.1"/>
    <property type="molecule type" value="Genomic_DNA"/>
</dbReference>
<keyword evidence="1" id="KW-0812">Transmembrane</keyword>
<dbReference type="RefSeq" id="WP_119059961.1">
    <property type="nucleotide sequence ID" value="NZ_QXDF01000001.1"/>
</dbReference>
<feature type="transmembrane region" description="Helical" evidence="1">
    <location>
        <begin position="12"/>
        <end position="38"/>
    </location>
</feature>
<evidence type="ECO:0000313" key="2">
    <source>
        <dbReference type="EMBL" id="RIA54997.1"/>
    </source>
</evidence>
<organism evidence="2 3">
    <name type="scientific">Dichotomicrobium thermohalophilum</name>
    <dbReference type="NCBI Taxonomy" id="933063"/>
    <lineage>
        <taxon>Bacteria</taxon>
        <taxon>Pseudomonadati</taxon>
        <taxon>Pseudomonadota</taxon>
        <taxon>Alphaproteobacteria</taxon>
        <taxon>Hyphomicrobiales</taxon>
        <taxon>Hyphomicrobiaceae</taxon>
        <taxon>Dichotomicrobium</taxon>
    </lineage>
</organism>
<keyword evidence="1" id="KW-0472">Membrane</keyword>
<sequence>MLHKILTVRVNLALVFLGAFSVMLLIKLTSLLPAQYYFSFSKLVSGDRGPFLVDPPSVSGAKLCELLRRNRISSEDLQTVEIDCNQNMLAGQSESAATGPRFSPQEIDAIYNSVLVNSGSLQERSQQLAYRFRLTPMTGEELEEILTRAQSVDAAVKAISLRYSYQVNQGIEQPLRQNVEQLLAALPEPAYTGATRERLSLPPLNENEQARLRAAHSAFIEAINTRIGQASPPPVRKSDLDGFVENAWGKYDLSAKITEHHAAPMKAVIDSTLTNAVAAQGLQLRSSDELQQVVFTELSAAGLRDYAASALIRLAAVLLFGIVAGIAFGRHEFVSISVAAALAAFLLSWPLMLMWENLVDPRWNDQRPLFLVFYGVYILSFYFTARFGAVIGALIRRGVMRRSEPLLTTAGNSAAANAVTFRDFIINLGASVFINIAVYATNMVIPLTAAVT</sequence>